<proteinExistence type="inferred from homology"/>
<dbReference type="InterPro" id="IPR018333">
    <property type="entry name" value="Squalene_cyclase"/>
</dbReference>
<feature type="domain" description="Squalene cyclase N-terminal" evidence="6">
    <location>
        <begin position="14"/>
        <end position="292"/>
    </location>
</feature>
<evidence type="ECO:0000256" key="2">
    <source>
        <dbReference type="ARBA" id="ARBA00009755"/>
    </source>
</evidence>
<reference evidence="8" key="1">
    <citation type="journal article" date="2019" name="Int. J. Syst. Evol. Microbiol.">
        <title>The Global Catalogue of Microorganisms (GCM) 10K type strain sequencing project: providing services to taxonomists for standard genome sequencing and annotation.</title>
        <authorList>
            <consortium name="The Broad Institute Genomics Platform"/>
            <consortium name="The Broad Institute Genome Sequencing Center for Infectious Disease"/>
            <person name="Wu L."/>
            <person name="Ma J."/>
        </authorList>
    </citation>
    <scope>NUCLEOTIDE SEQUENCE [LARGE SCALE GENOMIC DNA]</scope>
    <source>
        <strain evidence="8">CCUG 15531</strain>
    </source>
</reference>
<evidence type="ECO:0000313" key="8">
    <source>
        <dbReference type="Proteomes" id="UP001597227"/>
    </source>
</evidence>
<sequence length="628" mass="71764">MLDKVTNKLHDLIEKVRKDQSPNGSWKYPFETGISTDCYMIILLRSLEINDEKLVQQLTERILSRQEENGAWKLFYDEGDGNLSATVEAYYALLYSGLIKKTDPRMIRSKSFIVKNGGLKRSHMFTKFMLALTGQQKWPTFFPLPLEIILIPTSFPVHFYSFSEFGRANLTPIMILADKKFQLRTKNSPDLSELTSKREEDMFDFRHSPEWRSFYSGIQQAIKGLIGLPTHLHQVALEQAKQYMLRRIEPDGTFLGYFSSTFLMIFALLSLGYPKHHSLINNAVNGLKTMKTEINGHTHMQYTTADIWNTSLLGYALQEAGVPASDPMIKKANQYLFDRQHYKYGDWAIQNPTGPPGGWGFADMNTLHPDVDDTTSSLRSIARTVKKEPIYRQSWQLGLHWLMSMQNEDGGWPAFEKNTDSKLLSLLPIEKAEYILTDPSSADVTGRTLEYLGKYTNLPKDHPSVKSAIKWLIKSQEEDGSWYGRWGICYIYGTWGAVTGLRAIGVLPTYSAIKKAVTWLESIQNPDGGWGESCRSDSKNKYVPLKTSTLTHSAWALDALISASEKRTKAIDKGIQFLLENVDRDDWTTNYPKGQGMAGDFYIHYHSYRYIFPLLALSHYQKKYTKKG</sequence>
<keyword evidence="4 7" id="KW-0413">Isomerase</keyword>
<evidence type="ECO:0000256" key="3">
    <source>
        <dbReference type="ARBA" id="ARBA00022737"/>
    </source>
</evidence>
<evidence type="ECO:0000259" key="5">
    <source>
        <dbReference type="Pfam" id="PF13243"/>
    </source>
</evidence>
<dbReference type="NCBIfam" id="TIGR01787">
    <property type="entry name" value="squalene_cyclas"/>
    <property type="match status" value="1"/>
</dbReference>
<dbReference type="NCBIfam" id="TIGR01507">
    <property type="entry name" value="hopene_cyclase"/>
    <property type="match status" value="1"/>
</dbReference>
<gene>
    <name evidence="7" type="primary">shc</name>
    <name evidence="7" type="ORF">ACFSFW_05380</name>
</gene>
<evidence type="ECO:0000259" key="6">
    <source>
        <dbReference type="Pfam" id="PF13249"/>
    </source>
</evidence>
<organism evidence="7 8">
    <name type="scientific">Fredinandcohnia salidurans</name>
    <dbReference type="NCBI Taxonomy" id="2595041"/>
    <lineage>
        <taxon>Bacteria</taxon>
        <taxon>Bacillati</taxon>
        <taxon>Bacillota</taxon>
        <taxon>Bacilli</taxon>
        <taxon>Bacillales</taxon>
        <taxon>Bacillaceae</taxon>
        <taxon>Fredinandcohnia</taxon>
    </lineage>
</organism>
<dbReference type="RefSeq" id="WP_388035812.1">
    <property type="nucleotide sequence ID" value="NZ_JBHUEK010000007.1"/>
</dbReference>
<protein>
    <submittedName>
        <fullName evidence="7">Squalene--hopene cyclase</fullName>
        <ecNumber evidence="7">5.4.99.17</ecNumber>
    </submittedName>
</protein>
<dbReference type="Pfam" id="PF13243">
    <property type="entry name" value="SQHop_cyclase_C"/>
    <property type="match status" value="1"/>
</dbReference>
<comment type="similarity">
    <text evidence="2">Belongs to the terpene cyclase/mutase family.</text>
</comment>
<comment type="pathway">
    <text evidence="1">Secondary metabolite biosynthesis; hopanoid biosynthesis.</text>
</comment>
<comment type="caution">
    <text evidence="7">The sequence shown here is derived from an EMBL/GenBank/DDBJ whole genome shotgun (WGS) entry which is preliminary data.</text>
</comment>
<dbReference type="Proteomes" id="UP001597227">
    <property type="component" value="Unassembled WGS sequence"/>
</dbReference>
<dbReference type="EMBL" id="JBHUEK010000007">
    <property type="protein sequence ID" value="MFD1778091.1"/>
    <property type="molecule type" value="Genomic_DNA"/>
</dbReference>
<dbReference type="GO" id="GO:0051007">
    <property type="term" value="F:squalene-hopene cyclase activity"/>
    <property type="evidence" value="ECO:0007669"/>
    <property type="project" value="UniProtKB-EC"/>
</dbReference>
<dbReference type="InterPro" id="IPR032697">
    <property type="entry name" value="SQ_cyclase_N"/>
</dbReference>
<accession>A0ABW4MKW6</accession>
<dbReference type="InterPro" id="IPR006400">
    <property type="entry name" value="Hopene-cyclase"/>
</dbReference>
<dbReference type="SFLD" id="SFLDG01016">
    <property type="entry name" value="Prenyltransferase_Like_2"/>
    <property type="match status" value="1"/>
</dbReference>
<dbReference type="PROSITE" id="PS01074">
    <property type="entry name" value="TERPENE_SYNTHASES"/>
    <property type="match status" value="1"/>
</dbReference>
<evidence type="ECO:0000256" key="4">
    <source>
        <dbReference type="ARBA" id="ARBA00023235"/>
    </source>
</evidence>
<dbReference type="PANTHER" id="PTHR11764:SF20">
    <property type="entry name" value="LANOSTEROL SYNTHASE"/>
    <property type="match status" value="1"/>
</dbReference>
<evidence type="ECO:0000313" key="7">
    <source>
        <dbReference type="EMBL" id="MFD1778091.1"/>
    </source>
</evidence>
<dbReference type="EC" id="5.4.99.17" evidence="7"/>
<dbReference type="InterPro" id="IPR002365">
    <property type="entry name" value="Terpene_synthase_CS"/>
</dbReference>
<dbReference type="Gene3D" id="1.50.10.20">
    <property type="match status" value="2"/>
</dbReference>
<feature type="domain" description="Squalene cyclase C-terminal" evidence="5">
    <location>
        <begin position="306"/>
        <end position="622"/>
    </location>
</feature>
<dbReference type="InterPro" id="IPR008930">
    <property type="entry name" value="Terpenoid_cyclase/PrenylTrfase"/>
</dbReference>
<dbReference type="Pfam" id="PF13249">
    <property type="entry name" value="SQHop_cyclase_N"/>
    <property type="match status" value="1"/>
</dbReference>
<dbReference type="SUPFAM" id="SSF48239">
    <property type="entry name" value="Terpenoid cyclases/Protein prenyltransferases"/>
    <property type="match status" value="2"/>
</dbReference>
<name>A0ABW4MKW6_9BACI</name>
<dbReference type="PANTHER" id="PTHR11764">
    <property type="entry name" value="TERPENE CYCLASE/MUTASE FAMILY MEMBER"/>
    <property type="match status" value="1"/>
</dbReference>
<dbReference type="InterPro" id="IPR032696">
    <property type="entry name" value="SQ_cyclase_C"/>
</dbReference>
<evidence type="ECO:0000256" key="1">
    <source>
        <dbReference type="ARBA" id="ARBA00004999"/>
    </source>
</evidence>
<keyword evidence="8" id="KW-1185">Reference proteome</keyword>
<keyword evidence="3" id="KW-0677">Repeat</keyword>